<proteinExistence type="predicted"/>
<gene>
    <name evidence="2" type="ORF">STSU_007760</name>
</gene>
<dbReference type="EMBL" id="CP029159">
    <property type="protein sequence ID" value="QKM67081.1"/>
    <property type="molecule type" value="Genomic_DNA"/>
</dbReference>
<evidence type="ECO:0000313" key="3">
    <source>
        <dbReference type="Proteomes" id="UP000005940"/>
    </source>
</evidence>
<dbReference type="PRINTS" id="PR00364">
    <property type="entry name" value="DISEASERSIST"/>
</dbReference>
<organism evidence="2 3">
    <name type="scientific">Streptomyces tsukubensis (strain DSM 42081 / NBRC 108919 / NRRL 18488 / 9993)</name>
    <dbReference type="NCBI Taxonomy" id="1114943"/>
    <lineage>
        <taxon>Bacteria</taxon>
        <taxon>Bacillati</taxon>
        <taxon>Actinomycetota</taxon>
        <taxon>Actinomycetes</taxon>
        <taxon>Kitasatosporales</taxon>
        <taxon>Streptomycetaceae</taxon>
        <taxon>Streptomyces</taxon>
    </lineage>
</organism>
<protein>
    <submittedName>
        <fullName evidence="2">Uncharacterized protein</fullName>
    </submittedName>
</protein>
<dbReference type="AlphaFoldDB" id="A0A7G3UBY8"/>
<dbReference type="GO" id="GO:0043531">
    <property type="term" value="F:ADP binding"/>
    <property type="evidence" value="ECO:0007669"/>
    <property type="project" value="InterPro"/>
</dbReference>
<dbReference type="Proteomes" id="UP000005940">
    <property type="component" value="Chromosome"/>
</dbReference>
<feature type="region of interest" description="Disordered" evidence="1">
    <location>
        <begin position="331"/>
        <end position="354"/>
    </location>
</feature>
<feature type="region of interest" description="Disordered" evidence="1">
    <location>
        <begin position="118"/>
        <end position="148"/>
    </location>
</feature>
<reference evidence="2 3" key="1">
    <citation type="journal article" date="2012" name="J. Bacteriol.">
        <title>Draft genome of Streptomyces tsukubaensis NRRL 18488, the producer of the clinically important immunosuppressant tacrolimus (FK506).</title>
        <authorList>
            <person name="Barreiro C."/>
            <person name="Prieto C."/>
            <person name="Sola-Landa A."/>
            <person name="Solera E."/>
            <person name="Martinez-Castro M."/>
            <person name="Perez-Redondo R."/>
            <person name="Garcia-Estrada C."/>
            <person name="Aparicio J.F."/>
            <person name="Fernandez-Martinez L.T."/>
            <person name="Santos-Aberturas J."/>
            <person name="Salehi-Najafabadi Z."/>
            <person name="Rodriguez-Garcia A."/>
            <person name="Tauch A."/>
            <person name="Martin J.F."/>
        </authorList>
    </citation>
    <scope>NUCLEOTIDE SEQUENCE [LARGE SCALE GENOMIC DNA]</scope>
    <source>
        <strain evidence="3">DSM 42081 / NBRC 108919 / NRRL 18488 / 9993</strain>
    </source>
</reference>
<dbReference type="Gene3D" id="3.40.50.300">
    <property type="entry name" value="P-loop containing nucleotide triphosphate hydrolases"/>
    <property type="match status" value="1"/>
</dbReference>
<dbReference type="InterPro" id="IPR027417">
    <property type="entry name" value="P-loop_NTPase"/>
</dbReference>
<dbReference type="PANTHER" id="PTHR47691">
    <property type="entry name" value="REGULATOR-RELATED"/>
    <property type="match status" value="1"/>
</dbReference>
<sequence length="741" mass="76046">MRPAPWKTPVQRFVRAPGPDPAPREPRRPRFRGADKPSDNVPPAADNPGDGTGQSLPGALCAAVPGCPAGPGDGPVDAGTLSADSLLRAGCCNVPPNFHRNIGRLPLGFLPPDSSGGCGRAVRGPRAARAPVPERDPPGRGPAVAHDSPTAPRFCDVRRCRDFSAAAASVFTLHGMRRPASRRTAAGAHRVTTPPALSGRPAGPAGARKGGGAPGNNRGKNVTDVDPARAGTSEEYLLLLRQRREVAGLSYRQLERRARRDGGSLPPSTVATMLRRSTLPGPDLIAVYVRACGGGTAEVARWLAARARIAAAAVVPPATEPGRVRLEPAPLHREAGPARGAEGGGGPGRASVPPPRQLPPAIAMPVASARACAELDAVADRCGSGLAIVTGPPGSGKSAVAVHWAHRAADRFPDGQLYVDLRGHRPGTGPLSTAEALTYLLVGLGVPAGAVPADDAQAAAVFRSLVADRRMLVLLDGAVCAEQIRLLRPGGPDTCTVVTSRDSLVGLAVHDAGRPVRIGPLDREASVRLLARAAGDRVVAAEPGAARSLADRCEGLPLALRIAAAALDTGARNPIAGLLDRMRGEGRLDALELHSDGSAGLEAAFACSYRALDVPQQRMFTLLGLWTEPPGTDPAQAAPTVPALAAAAGLTVARARAVLRGLADVHLLVRLPGDRCALPGLLHDYALRLAHEESATVPGAASGAVPPPLPAGVPGIVPGVVSGAPLDIRRVLFPSRPAARV</sequence>
<evidence type="ECO:0000256" key="1">
    <source>
        <dbReference type="SAM" id="MobiDB-lite"/>
    </source>
</evidence>
<accession>A0A7G3UBY8</accession>
<feature type="region of interest" description="Disordered" evidence="1">
    <location>
        <begin position="179"/>
        <end position="228"/>
    </location>
</feature>
<name>A0A7G3UBY8_STRT9</name>
<dbReference type="SUPFAM" id="SSF52540">
    <property type="entry name" value="P-loop containing nucleoside triphosphate hydrolases"/>
    <property type="match status" value="1"/>
</dbReference>
<feature type="compositionally biased region" description="Low complexity" evidence="1">
    <location>
        <begin position="120"/>
        <end position="131"/>
    </location>
</feature>
<dbReference type="PANTHER" id="PTHR47691:SF3">
    <property type="entry name" value="HTH-TYPE TRANSCRIPTIONAL REGULATOR RV0890C-RELATED"/>
    <property type="match status" value="1"/>
</dbReference>
<evidence type="ECO:0000313" key="2">
    <source>
        <dbReference type="EMBL" id="QKM67081.1"/>
    </source>
</evidence>
<feature type="compositionally biased region" description="Basic and acidic residues" evidence="1">
    <location>
        <begin position="22"/>
        <end position="38"/>
    </location>
</feature>
<keyword evidence="3" id="KW-1185">Reference proteome</keyword>
<feature type="region of interest" description="Disordered" evidence="1">
    <location>
        <begin position="1"/>
        <end position="57"/>
    </location>
</feature>